<organism evidence="1 2">
    <name type="scientific">Mycolicibacterium parafortuitum</name>
    <name type="common">Mycobacterium parafortuitum</name>
    <dbReference type="NCBI Taxonomy" id="39692"/>
    <lineage>
        <taxon>Bacteria</taxon>
        <taxon>Bacillati</taxon>
        <taxon>Actinomycetota</taxon>
        <taxon>Actinomycetes</taxon>
        <taxon>Mycobacteriales</taxon>
        <taxon>Mycobacteriaceae</taxon>
        <taxon>Mycolicibacterium</taxon>
    </lineage>
</organism>
<dbReference type="EMBL" id="JAOXLN010000012">
    <property type="protein sequence ID" value="MDZ5086356.1"/>
    <property type="molecule type" value="Genomic_DNA"/>
</dbReference>
<accession>A0ACC6MHB3</accession>
<keyword evidence="2" id="KW-1185">Reference proteome</keyword>
<evidence type="ECO:0000313" key="2">
    <source>
        <dbReference type="Proteomes" id="UP001289645"/>
    </source>
</evidence>
<protein>
    <submittedName>
        <fullName evidence="1">Uncharacterized protein</fullName>
    </submittedName>
</protein>
<gene>
    <name evidence="1" type="ORF">OHX15_13280</name>
</gene>
<evidence type="ECO:0000313" key="1">
    <source>
        <dbReference type="EMBL" id="MDZ5086356.1"/>
    </source>
</evidence>
<reference evidence="1 2" key="1">
    <citation type="journal article" date="2021" name="Chemosphere">
        <title>Bioballs carrying a syntrophic Rhodococcus and Mycolicibacterium consortium for simultaneous sorption and biodegradation of fuel oil in contaminated freshwater.</title>
        <authorList>
            <person name="Naloka K."/>
            <person name="Polrit D."/>
            <person name="Muangchinda C."/>
            <person name="Thoetkiattikul H."/>
            <person name="Pinyakong O."/>
        </authorList>
    </citation>
    <scope>NUCLEOTIDE SEQUENCE [LARGE SCALE GENOMIC DNA]</scope>
    <source>
        <strain evidence="1 2">J101</strain>
    </source>
</reference>
<sequence length="248" mass="26684">MPMWPTTDVTITDDDVEDALYRTVRMLNPVLDVVGATDPLKLKRRVPSSSPESGPDGGPIDLVADGIARALNAADLPGTVAWDGMGTDARIRWWVWRIGALNTVAVAYPGVLGIVGRLLPVQDLLGFVNQALVLCALARELGVTEPREQARMLAEVLCSRDTDEADEPARSTPSSLRTAVWRLPGVFEAVGDELAKRPQPRAPFRYLGMLPGVGAVASYFGECGALARAAKQGRRWITERFPEAPAGG</sequence>
<comment type="caution">
    <text evidence="1">The sequence shown here is derived from an EMBL/GenBank/DDBJ whole genome shotgun (WGS) entry which is preliminary data.</text>
</comment>
<name>A0ACC6MHB3_MYCPF</name>
<dbReference type="Proteomes" id="UP001289645">
    <property type="component" value="Unassembled WGS sequence"/>
</dbReference>
<proteinExistence type="predicted"/>